<evidence type="ECO:0000256" key="1">
    <source>
        <dbReference type="ARBA" id="ARBA00004123"/>
    </source>
</evidence>
<dbReference type="AlphaFoldDB" id="I7J5M6"/>
<dbReference type="OrthoDB" id="249612at2759"/>
<evidence type="ECO:0000313" key="11">
    <source>
        <dbReference type="Proteomes" id="UP000002899"/>
    </source>
</evidence>
<keyword evidence="6 7" id="KW-0539">Nucleus</keyword>
<dbReference type="KEGG" id="bmic:BMR1_01G02915"/>
<feature type="region of interest" description="Disordered" evidence="8">
    <location>
        <begin position="1"/>
        <end position="69"/>
    </location>
</feature>
<reference evidence="10 11" key="3">
    <citation type="journal article" date="2016" name="Sci. Rep.">
        <title>Genome-wide diversity and gene expression profiling of Babesia microti isolates identify polymorphic genes that mediate host-pathogen interactions.</title>
        <authorList>
            <person name="Silva J.C."/>
            <person name="Cornillot E."/>
            <person name="McCracken C."/>
            <person name="Usmani-Brown S."/>
            <person name="Dwivedi A."/>
            <person name="Ifeonu O.O."/>
            <person name="Crabtree J."/>
            <person name="Gotia H.T."/>
            <person name="Virji A.Z."/>
            <person name="Reynes C."/>
            <person name="Colinge J."/>
            <person name="Kumar V."/>
            <person name="Lawres L."/>
            <person name="Pazzi J.E."/>
            <person name="Pablo J.V."/>
            <person name="Hung C."/>
            <person name="Brancato J."/>
            <person name="Kumari P."/>
            <person name="Orvis J."/>
            <person name="Tretina K."/>
            <person name="Chibucos M."/>
            <person name="Ott S."/>
            <person name="Sadzewicz L."/>
            <person name="Sengamalay N."/>
            <person name="Shetty A.C."/>
            <person name="Su Q."/>
            <person name="Tallon L."/>
            <person name="Fraser C.M."/>
            <person name="Frutos R."/>
            <person name="Molina D.M."/>
            <person name="Krause P.J."/>
            <person name="Ben Mamoun C."/>
        </authorList>
    </citation>
    <scope>NUCLEOTIDE SEQUENCE [LARGE SCALE GENOMIC DNA]</scope>
    <source>
        <strain evidence="10 11">RI</strain>
    </source>
</reference>
<comment type="function">
    <text evidence="7">Involved in pre-mRNA splicing.</text>
</comment>
<comment type="similarity">
    <text evidence="2 7">Belongs to the SLU7 family.</text>
</comment>
<evidence type="ECO:0000256" key="2">
    <source>
        <dbReference type="ARBA" id="ARBA00007203"/>
    </source>
</evidence>
<sequence>MGSSTPAATHQSDKISNSVDSKTLDSEIRASVPKFITRNPWYASNDGQTKDNQDNSLENKQTQNTTNKRNVEYVRKKGIVGESALKYRKGACTNCGSLTHNAKSCVERPRKIGAKYTNQNICPDEHIEPEVDLGFEGNRDRWAGYDVTNHKYLAEEYEIIEMERRKRKLEKMQRKLERKQQDPDNYISSNDSDSSDDDIEGLKPKEFAPVDAMYSSFDTYTQTTSKNLRIREDTAKYLINLDVNSSFYDPKSRSMREDPLKGMRTENTKHTFRGDNMYLNTPETNQTKVMEAFAWEAYKRGANVHFMAKPTQLEYMYKQHLEKKKAMKEEKKNHLLSKYKCHDVLAPQELLELAQGDTVVDVVSEKDRILAKSKFEENVHVMGHTSVWGSYYNKETGNWGYKCCRSEKMNLPCEN</sequence>
<keyword evidence="5 7" id="KW-0508">mRNA splicing</keyword>
<reference evidence="10 11" key="2">
    <citation type="journal article" date="2013" name="PLoS ONE">
        <title>Whole genome mapping and re-organization of the nuclear and mitochondrial genomes of Babesia microti isolates.</title>
        <authorList>
            <person name="Cornillot E."/>
            <person name="Dassouli A."/>
            <person name="Garg A."/>
            <person name="Pachikara N."/>
            <person name="Randazzo S."/>
            <person name="Depoix D."/>
            <person name="Carcy B."/>
            <person name="Delbecq S."/>
            <person name="Frutos R."/>
            <person name="Silva J.C."/>
            <person name="Sutton R."/>
            <person name="Krause P.J."/>
            <person name="Mamoun C.B."/>
        </authorList>
    </citation>
    <scope>NUCLEOTIDE SEQUENCE [LARGE SCALE GENOMIC DNA]</scope>
    <source>
        <strain evidence="10 11">RI</strain>
    </source>
</reference>
<dbReference type="EMBL" id="FO082871">
    <property type="protein sequence ID" value="CCF73037.1"/>
    <property type="molecule type" value="Genomic_DNA"/>
</dbReference>
<accession>I7J5M6</accession>
<evidence type="ECO:0000256" key="7">
    <source>
        <dbReference type="RuleBase" id="RU367071"/>
    </source>
</evidence>
<keyword evidence="4 7" id="KW-0747">Spliceosome</keyword>
<feature type="compositionally biased region" description="Basic and acidic residues" evidence="8">
    <location>
        <begin position="172"/>
        <end position="182"/>
    </location>
</feature>
<feature type="compositionally biased region" description="Low complexity" evidence="8">
    <location>
        <begin position="59"/>
        <end position="68"/>
    </location>
</feature>
<dbReference type="Pfam" id="PF11708">
    <property type="entry name" value="Slu7"/>
    <property type="match status" value="1"/>
</dbReference>
<dbReference type="GO" id="GO:0030628">
    <property type="term" value="F:pre-mRNA 3'-splice site binding"/>
    <property type="evidence" value="ECO:0007669"/>
    <property type="project" value="UniProtKB-UniRule"/>
</dbReference>
<dbReference type="InterPro" id="IPR021715">
    <property type="entry name" value="Slu7_dom"/>
</dbReference>
<reference evidence="10 11" key="1">
    <citation type="journal article" date="2012" name="Nucleic Acids Res.">
        <title>Sequencing of the smallest Apicomplexan genome from the human pathogen Babesia microti.</title>
        <authorList>
            <person name="Cornillot E."/>
            <person name="Hadj-Kaddour K."/>
            <person name="Dassouli A."/>
            <person name="Noel B."/>
            <person name="Ranwez V."/>
            <person name="Vacherie B."/>
            <person name="Augagneur Y."/>
            <person name="Bres V."/>
            <person name="Duclos A."/>
            <person name="Randazzo S."/>
            <person name="Carcy B."/>
            <person name="Debierre-Grockiego F."/>
            <person name="Delbecq S."/>
            <person name="Moubri-Menage K."/>
            <person name="Shams-Eldin H."/>
            <person name="Usmani-Brown S."/>
            <person name="Bringaud F."/>
            <person name="Wincker P."/>
            <person name="Vivares C.P."/>
            <person name="Schwarz R.T."/>
            <person name="Schetters T.P."/>
            <person name="Krause P.J."/>
            <person name="Gorenflot A."/>
            <person name="Berry V."/>
            <person name="Barbe V."/>
            <person name="Ben Mamoun C."/>
        </authorList>
    </citation>
    <scope>NUCLEOTIDE SEQUENCE [LARGE SCALE GENOMIC DNA]</scope>
    <source>
        <strain evidence="10 11">RI</strain>
    </source>
</reference>
<dbReference type="InterPro" id="IPR039974">
    <property type="entry name" value="Splicing_factor_SLU7"/>
</dbReference>
<dbReference type="GO" id="GO:0005681">
    <property type="term" value="C:spliceosomal complex"/>
    <property type="evidence" value="ECO:0007669"/>
    <property type="project" value="UniProtKB-UniRule"/>
</dbReference>
<dbReference type="Proteomes" id="UP000002899">
    <property type="component" value="Chromosome I"/>
</dbReference>
<dbReference type="PANTHER" id="PTHR12942">
    <property type="entry name" value="STEP II SPLICING FACTOR SLU7"/>
    <property type="match status" value="1"/>
</dbReference>
<evidence type="ECO:0000256" key="5">
    <source>
        <dbReference type="ARBA" id="ARBA00023187"/>
    </source>
</evidence>
<proteinExistence type="inferred from homology"/>
<dbReference type="GO" id="GO:0000398">
    <property type="term" value="P:mRNA splicing, via spliceosome"/>
    <property type="evidence" value="ECO:0007669"/>
    <property type="project" value="UniProtKB-UniRule"/>
</dbReference>
<dbReference type="PANTHER" id="PTHR12942:SF2">
    <property type="entry name" value="PRE-MRNA-SPLICING FACTOR SLU7"/>
    <property type="match status" value="1"/>
</dbReference>
<protein>
    <recommendedName>
        <fullName evidence="7">Pre-mRNA-splicing factor SLU7</fullName>
    </recommendedName>
</protein>
<evidence type="ECO:0000259" key="9">
    <source>
        <dbReference type="Pfam" id="PF11708"/>
    </source>
</evidence>
<feature type="region of interest" description="Disordered" evidence="8">
    <location>
        <begin position="172"/>
        <end position="202"/>
    </location>
</feature>
<dbReference type="RefSeq" id="XP_012647646.1">
    <property type="nucleotide sequence ID" value="XM_012792192.1"/>
</dbReference>
<evidence type="ECO:0000256" key="4">
    <source>
        <dbReference type="ARBA" id="ARBA00022728"/>
    </source>
</evidence>
<name>I7J5M6_BABMR</name>
<dbReference type="VEuPathDB" id="PiroplasmaDB:BMR1_01G02915"/>
<feature type="compositionally biased region" description="Polar residues" evidence="8">
    <location>
        <begin position="1"/>
        <end position="21"/>
    </location>
</feature>
<evidence type="ECO:0000256" key="8">
    <source>
        <dbReference type="SAM" id="MobiDB-lite"/>
    </source>
</evidence>
<evidence type="ECO:0000256" key="6">
    <source>
        <dbReference type="ARBA" id="ARBA00023242"/>
    </source>
</evidence>
<feature type="domain" description="Pre-mRNA-splicing factor SLU7" evidence="9">
    <location>
        <begin position="133"/>
        <end position="390"/>
    </location>
</feature>
<comment type="subunit">
    <text evidence="7">Associated with the spliceosome.</text>
</comment>
<dbReference type="OMA" id="KYAWESQ"/>
<gene>
    <name evidence="10" type="ORF">BMR1_01G02915</name>
</gene>
<evidence type="ECO:0000256" key="3">
    <source>
        <dbReference type="ARBA" id="ARBA00022664"/>
    </source>
</evidence>
<organism evidence="10 11">
    <name type="scientific">Babesia microti (strain RI)</name>
    <dbReference type="NCBI Taxonomy" id="1133968"/>
    <lineage>
        <taxon>Eukaryota</taxon>
        <taxon>Sar</taxon>
        <taxon>Alveolata</taxon>
        <taxon>Apicomplexa</taxon>
        <taxon>Aconoidasida</taxon>
        <taxon>Piroplasmida</taxon>
        <taxon>Babesiidae</taxon>
        <taxon>Babesia</taxon>
    </lineage>
</organism>
<dbReference type="GeneID" id="24423655"/>
<keyword evidence="11" id="KW-1185">Reference proteome</keyword>
<keyword evidence="3 7" id="KW-0507">mRNA processing</keyword>
<evidence type="ECO:0000313" key="10">
    <source>
        <dbReference type="EMBL" id="CCF73037.1"/>
    </source>
</evidence>
<comment type="subcellular location">
    <subcellularLocation>
        <location evidence="1 7">Nucleus</location>
    </subcellularLocation>
</comment>